<reference evidence="4" key="1">
    <citation type="journal article" date="2019" name="bioRxiv">
        <title>The Genome of the Zebra Mussel, Dreissena polymorpha: A Resource for Invasive Species Research.</title>
        <authorList>
            <person name="McCartney M.A."/>
            <person name="Auch B."/>
            <person name="Kono T."/>
            <person name="Mallez S."/>
            <person name="Zhang Y."/>
            <person name="Obille A."/>
            <person name="Becker A."/>
            <person name="Abrahante J.E."/>
            <person name="Garbe J."/>
            <person name="Badalamenti J.P."/>
            <person name="Herman A."/>
            <person name="Mangelson H."/>
            <person name="Liachko I."/>
            <person name="Sullivan S."/>
            <person name="Sone E.D."/>
            <person name="Koren S."/>
            <person name="Silverstein K.A.T."/>
            <person name="Beckman K.B."/>
            <person name="Gohl D.M."/>
        </authorList>
    </citation>
    <scope>NUCLEOTIDE SEQUENCE</scope>
    <source>
        <strain evidence="4">Duluth1</strain>
        <tissue evidence="4">Whole animal</tissue>
    </source>
</reference>
<feature type="domain" description="EGF-like" evidence="3">
    <location>
        <begin position="165"/>
        <end position="209"/>
    </location>
</feature>
<protein>
    <recommendedName>
        <fullName evidence="3">EGF-like domain-containing protein</fullName>
    </recommendedName>
</protein>
<gene>
    <name evidence="4" type="ORF">DPMN_068120</name>
</gene>
<keyword evidence="1" id="KW-0245">EGF-like domain</keyword>
<reference evidence="4" key="2">
    <citation type="submission" date="2020-11" db="EMBL/GenBank/DDBJ databases">
        <authorList>
            <person name="McCartney M.A."/>
            <person name="Auch B."/>
            <person name="Kono T."/>
            <person name="Mallez S."/>
            <person name="Becker A."/>
            <person name="Gohl D.M."/>
            <person name="Silverstein K.A.T."/>
            <person name="Koren S."/>
            <person name="Bechman K.B."/>
            <person name="Herman A."/>
            <person name="Abrahante J.E."/>
            <person name="Garbe J."/>
        </authorList>
    </citation>
    <scope>NUCLEOTIDE SEQUENCE</scope>
    <source>
        <strain evidence="4">Duluth1</strain>
        <tissue evidence="4">Whole animal</tissue>
    </source>
</reference>
<feature type="domain" description="EGF-like" evidence="3">
    <location>
        <begin position="128"/>
        <end position="163"/>
    </location>
</feature>
<dbReference type="PANTHER" id="PTHR24043">
    <property type="entry name" value="SCAVENGER RECEPTOR CLASS F"/>
    <property type="match status" value="1"/>
</dbReference>
<dbReference type="GO" id="GO:0005044">
    <property type="term" value="F:scavenger receptor activity"/>
    <property type="evidence" value="ECO:0007669"/>
    <property type="project" value="InterPro"/>
</dbReference>
<evidence type="ECO:0000313" key="4">
    <source>
        <dbReference type="EMBL" id="KAH3708663.1"/>
    </source>
</evidence>
<evidence type="ECO:0000313" key="5">
    <source>
        <dbReference type="Proteomes" id="UP000828390"/>
    </source>
</evidence>
<keyword evidence="5" id="KW-1185">Reference proteome</keyword>
<keyword evidence="2" id="KW-0472">Membrane</keyword>
<keyword evidence="2" id="KW-1133">Transmembrane helix</keyword>
<proteinExistence type="predicted"/>
<comment type="caution">
    <text evidence="4">The sequence shown here is derived from an EMBL/GenBank/DDBJ whole genome shotgun (WGS) entry which is preliminary data.</text>
</comment>
<evidence type="ECO:0000256" key="2">
    <source>
        <dbReference type="SAM" id="Phobius"/>
    </source>
</evidence>
<sequence length="391" mass="42147">MGRTDGVILQFINITLFGGNADSHMVQQRATSVTYTRRTYEISPPQAMQAIVVVGQQGLDNYMTICEIDVYRQEDCMNGTYGPYCEQRCHCLEGPCDLIIGTCGSGCQAGWSGAACNQICDNGWYGLDCRTKCGRCLNNVACKKTSGECPTGCVAGYKGFQCIEECDNGYHGLGCQNKCGYCQNKVACNTSSGVCPDECEPGYKGTMCTDACDNGWYGQGCLTRCGQCLNNAACNKTAGMCPDGCAAGYKGSLCIDATEEKTTIELSHGELVGVICAAIVACVVCSVVTALCLRHRRRHQTSASNTTESCQGTAVSAYDELSPKTKATSHYDTLTITIPPTSSECEQIPKALQKAEEYERLQLNQKTVAATYEKLSPNLTTGEQYERLETC</sequence>
<organism evidence="4 5">
    <name type="scientific">Dreissena polymorpha</name>
    <name type="common">Zebra mussel</name>
    <name type="synonym">Mytilus polymorpha</name>
    <dbReference type="NCBI Taxonomy" id="45954"/>
    <lineage>
        <taxon>Eukaryota</taxon>
        <taxon>Metazoa</taxon>
        <taxon>Spiralia</taxon>
        <taxon>Lophotrochozoa</taxon>
        <taxon>Mollusca</taxon>
        <taxon>Bivalvia</taxon>
        <taxon>Autobranchia</taxon>
        <taxon>Heteroconchia</taxon>
        <taxon>Euheterodonta</taxon>
        <taxon>Imparidentia</taxon>
        <taxon>Neoheterodontei</taxon>
        <taxon>Myida</taxon>
        <taxon>Dreissenoidea</taxon>
        <taxon>Dreissenidae</taxon>
        <taxon>Dreissena</taxon>
    </lineage>
</organism>
<keyword evidence="2" id="KW-0812">Transmembrane</keyword>
<dbReference type="EMBL" id="JAIWYP010000014">
    <property type="protein sequence ID" value="KAH3708663.1"/>
    <property type="molecule type" value="Genomic_DNA"/>
</dbReference>
<name>A0A9D4BWC9_DREPO</name>
<dbReference type="Proteomes" id="UP000828390">
    <property type="component" value="Unassembled WGS sequence"/>
</dbReference>
<dbReference type="InterPro" id="IPR042635">
    <property type="entry name" value="MEGF10/SREC1/2-like"/>
</dbReference>
<dbReference type="PANTHER" id="PTHR24043:SF8">
    <property type="entry name" value="EGF-LIKE DOMAIN-CONTAINING PROTEIN"/>
    <property type="match status" value="1"/>
</dbReference>
<dbReference type="Gene3D" id="2.170.300.10">
    <property type="entry name" value="Tie2 ligand-binding domain superfamily"/>
    <property type="match status" value="1"/>
</dbReference>
<evidence type="ECO:0000256" key="1">
    <source>
        <dbReference type="ARBA" id="ARBA00022536"/>
    </source>
</evidence>
<feature type="domain" description="EGF-like" evidence="3">
    <location>
        <begin position="220"/>
        <end position="255"/>
    </location>
</feature>
<evidence type="ECO:0000259" key="3">
    <source>
        <dbReference type="SMART" id="SM00181"/>
    </source>
</evidence>
<dbReference type="AlphaFoldDB" id="A0A9D4BWC9"/>
<dbReference type="SMART" id="SM00181">
    <property type="entry name" value="EGF"/>
    <property type="match status" value="3"/>
</dbReference>
<feature type="transmembrane region" description="Helical" evidence="2">
    <location>
        <begin position="271"/>
        <end position="293"/>
    </location>
</feature>
<accession>A0A9D4BWC9</accession>
<dbReference type="InterPro" id="IPR000742">
    <property type="entry name" value="EGF"/>
</dbReference>